<evidence type="ECO:0000313" key="2">
    <source>
        <dbReference type="EMBL" id="UWQ53030.1"/>
    </source>
</evidence>
<proteinExistence type="predicted"/>
<accession>A0A9Q9LVX7</accession>
<dbReference type="RefSeq" id="WP_259970754.1">
    <property type="nucleotide sequence ID" value="NZ_CP081070.1"/>
</dbReference>
<feature type="coiled-coil region" evidence="1">
    <location>
        <begin position="125"/>
        <end position="187"/>
    </location>
</feature>
<dbReference type="SUPFAM" id="SSF103657">
    <property type="entry name" value="BAR/IMD domain-like"/>
    <property type="match status" value="1"/>
</dbReference>
<dbReference type="InterPro" id="IPR027267">
    <property type="entry name" value="AH/BAR_dom_sf"/>
</dbReference>
<evidence type="ECO:0000313" key="3">
    <source>
        <dbReference type="Proteomes" id="UP001058713"/>
    </source>
</evidence>
<sequence>MSKKTQSKCNTGGRPLSYDPRLVHEIIRKGIEDGVPAADLDAAFVKAKLCSEHNVKDTIRQERLEGLVQAVHEELAEAEEQSLLAALPDTVALAVGDAVATIGRELQLIAARQHSVCQAIADQKCEEFRTDKRNAQFRIKELEAVLADQQNALQSLEQERDEAKKKLAEAQKQLHIATSEVDRLSRESCSVDRLLEELRNPAVRDDIRATLSEIVAAPWNPSSE</sequence>
<dbReference type="AlphaFoldDB" id="A0A9Q9LVX7"/>
<keyword evidence="1" id="KW-0175">Coiled coil</keyword>
<dbReference type="EMBL" id="CP081070">
    <property type="protein sequence ID" value="UWQ53030.1"/>
    <property type="molecule type" value="Genomic_DNA"/>
</dbReference>
<protein>
    <submittedName>
        <fullName evidence="2">Uncharacterized protein</fullName>
    </submittedName>
</protein>
<name>A0A9Q9LVX7_LEICA</name>
<reference evidence="2" key="1">
    <citation type="submission" date="2021-08" db="EMBL/GenBank/DDBJ databases">
        <authorList>
            <person name="Nwanade C."/>
            <person name="Wang M."/>
            <person name="Masoudi A."/>
            <person name="Yu Z."/>
            <person name="Liu J."/>
        </authorList>
    </citation>
    <scope>NUCLEOTIDE SEQUENCE</scope>
    <source>
        <strain evidence="2">S122</strain>
    </source>
</reference>
<evidence type="ECO:0000256" key="1">
    <source>
        <dbReference type="SAM" id="Coils"/>
    </source>
</evidence>
<dbReference type="KEGG" id="lcae:K3721_13565"/>
<organism evidence="2 3">
    <name type="scientific">Leisingera caerulea</name>
    <name type="common">Phaeobacter caeruleus</name>
    <dbReference type="NCBI Taxonomy" id="506591"/>
    <lineage>
        <taxon>Bacteria</taxon>
        <taxon>Pseudomonadati</taxon>
        <taxon>Pseudomonadota</taxon>
        <taxon>Alphaproteobacteria</taxon>
        <taxon>Rhodobacterales</taxon>
        <taxon>Roseobacteraceae</taxon>
        <taxon>Leisingera</taxon>
    </lineage>
</organism>
<gene>
    <name evidence="2" type="ORF">K3721_13565</name>
</gene>
<dbReference type="Proteomes" id="UP001058713">
    <property type="component" value="Chromosome"/>
</dbReference>